<dbReference type="Proteomes" id="UP000054821">
    <property type="component" value="Unassembled WGS sequence"/>
</dbReference>
<dbReference type="RefSeq" id="XP_024406432.1">
    <property type="nucleotide sequence ID" value="XM_024548821.1"/>
</dbReference>
<sequence>MKQFVPSRQIAESIRRQKAFTQFSLQSWVGFFLAGLFQTNIEALAFLAPSQSETFRRGGVSLCSGVCYLYSVWGRGMVRELRKSAQPKTAEPPCTHYLGTELTDNNTIRGAQWAKLSIRLRSLQLFAKARTADWNCAEFSHDPSKKNIEYGAIPSTQQSTWFLPHARIDG</sequence>
<protein>
    <submittedName>
        <fullName evidence="1">Uncharacterized protein</fullName>
    </submittedName>
</protein>
<organism evidence="1 2">
    <name type="scientific">Trichoderma gamsii</name>
    <dbReference type="NCBI Taxonomy" id="398673"/>
    <lineage>
        <taxon>Eukaryota</taxon>
        <taxon>Fungi</taxon>
        <taxon>Dikarya</taxon>
        <taxon>Ascomycota</taxon>
        <taxon>Pezizomycotina</taxon>
        <taxon>Sordariomycetes</taxon>
        <taxon>Hypocreomycetidae</taxon>
        <taxon>Hypocreales</taxon>
        <taxon>Hypocreaceae</taxon>
        <taxon>Trichoderma</taxon>
    </lineage>
</organism>
<gene>
    <name evidence="1" type="ORF">TGAM01_v201693</name>
</gene>
<accession>A0A2P4ZYQ9</accession>
<dbReference type="EMBL" id="JPDN02000004">
    <property type="protein sequence ID" value="PON29444.1"/>
    <property type="molecule type" value="Genomic_DNA"/>
</dbReference>
<comment type="caution">
    <text evidence="1">The sequence shown here is derived from an EMBL/GenBank/DDBJ whole genome shotgun (WGS) entry which is preliminary data.</text>
</comment>
<evidence type="ECO:0000313" key="1">
    <source>
        <dbReference type="EMBL" id="PON29444.1"/>
    </source>
</evidence>
<dbReference type="GeneID" id="36347342"/>
<dbReference type="AlphaFoldDB" id="A0A2P4ZYQ9"/>
<evidence type="ECO:0000313" key="2">
    <source>
        <dbReference type="Proteomes" id="UP000054821"/>
    </source>
</evidence>
<proteinExistence type="predicted"/>
<keyword evidence="2" id="KW-1185">Reference proteome</keyword>
<name>A0A2P4ZYQ9_9HYPO</name>
<reference evidence="1 2" key="1">
    <citation type="journal article" date="2016" name="Genome Announc.">
        <title>Draft Whole-Genome Sequence of Trichoderma gamsii T6085, a Promising Biocontrol Agent of Fusarium Head Blight on Wheat.</title>
        <authorList>
            <person name="Baroncelli R."/>
            <person name="Zapparata A."/>
            <person name="Piaggeschi G."/>
            <person name="Sarrocco S."/>
            <person name="Vannacci G."/>
        </authorList>
    </citation>
    <scope>NUCLEOTIDE SEQUENCE [LARGE SCALE GENOMIC DNA]</scope>
    <source>
        <strain evidence="1 2">T6085</strain>
    </source>
</reference>